<comment type="caution">
    <text evidence="2">The sequence shown here is derived from an EMBL/GenBank/DDBJ whole genome shotgun (WGS) entry which is preliminary data.</text>
</comment>
<dbReference type="Proteomes" id="UP001175001">
    <property type="component" value="Unassembled WGS sequence"/>
</dbReference>
<dbReference type="AlphaFoldDB" id="A0AA39YL54"/>
<reference evidence="2" key="1">
    <citation type="submission" date="2023-06" db="EMBL/GenBank/DDBJ databases">
        <title>Multi-omics analyses reveal the molecular pathogenesis toolkit of Lasiodiplodia hormozganensis, a cross-kingdom pathogen.</title>
        <authorList>
            <person name="Felix C."/>
            <person name="Meneses R."/>
            <person name="Goncalves M.F.M."/>
            <person name="Tilleman L."/>
            <person name="Duarte A.S."/>
            <person name="Jorrin-Novo J.V."/>
            <person name="Van De Peer Y."/>
            <person name="Deforce D."/>
            <person name="Van Nieuwerburgh F."/>
            <person name="Esteves A.C."/>
            <person name="Alves A."/>
        </authorList>
    </citation>
    <scope>NUCLEOTIDE SEQUENCE</scope>
    <source>
        <strain evidence="2">CBS 339.90</strain>
    </source>
</reference>
<name>A0AA39YL54_9PEZI</name>
<proteinExistence type="predicted"/>
<accession>A0AA39YL54</accession>
<feature type="signal peptide" evidence="1">
    <location>
        <begin position="1"/>
        <end position="20"/>
    </location>
</feature>
<protein>
    <recommendedName>
        <fullName evidence="4">Antigenic thaumatin-like protein</fullName>
    </recommendedName>
</protein>
<sequence length="231" mass="24877">MKPNVTYFFLLVALTGLVCAEWSGRVVNKCDFDIWAKTTRQKDAGGNGVLDSQMVKVSAKGGIYDAAFSPTFGNGEGAPDAPDHAHGITIKLQKEQDPGFTSGHVYQLEYTPYWYQDPSVQWLSADLSVVDGNPFTNVVRLAEVLVNGRLLNPSACHSITDGASSALLCTPSMNPCSYEWQPGHALSANDPRAMDLPVSDTCPPMNTKPGCSHPIECRTGSTGVFQFTLCA</sequence>
<keyword evidence="3" id="KW-1185">Reference proteome</keyword>
<evidence type="ECO:0000256" key="1">
    <source>
        <dbReference type="SAM" id="SignalP"/>
    </source>
</evidence>
<keyword evidence="1" id="KW-0732">Signal</keyword>
<feature type="chain" id="PRO_5041230634" description="Antigenic thaumatin-like protein" evidence="1">
    <location>
        <begin position="21"/>
        <end position="231"/>
    </location>
</feature>
<dbReference type="EMBL" id="JAUJDW010000021">
    <property type="protein sequence ID" value="KAK0654369.1"/>
    <property type="molecule type" value="Genomic_DNA"/>
</dbReference>
<evidence type="ECO:0008006" key="4">
    <source>
        <dbReference type="Google" id="ProtNLM"/>
    </source>
</evidence>
<gene>
    <name evidence="2" type="ORF">DIS24_g5205</name>
</gene>
<evidence type="ECO:0000313" key="3">
    <source>
        <dbReference type="Proteomes" id="UP001175001"/>
    </source>
</evidence>
<evidence type="ECO:0000313" key="2">
    <source>
        <dbReference type="EMBL" id="KAK0654369.1"/>
    </source>
</evidence>
<organism evidence="2 3">
    <name type="scientific">Lasiodiplodia hormozganensis</name>
    <dbReference type="NCBI Taxonomy" id="869390"/>
    <lineage>
        <taxon>Eukaryota</taxon>
        <taxon>Fungi</taxon>
        <taxon>Dikarya</taxon>
        <taxon>Ascomycota</taxon>
        <taxon>Pezizomycotina</taxon>
        <taxon>Dothideomycetes</taxon>
        <taxon>Dothideomycetes incertae sedis</taxon>
        <taxon>Botryosphaeriales</taxon>
        <taxon>Botryosphaeriaceae</taxon>
        <taxon>Lasiodiplodia</taxon>
    </lineage>
</organism>